<dbReference type="EMBL" id="RBNJ01022388">
    <property type="protein sequence ID" value="RUS18324.1"/>
    <property type="molecule type" value="Genomic_DNA"/>
</dbReference>
<reference evidence="1 2" key="1">
    <citation type="journal article" date="2018" name="New Phytol.">
        <title>Phylogenomics of Endogonaceae and evolution of mycorrhizas within Mucoromycota.</title>
        <authorList>
            <person name="Chang Y."/>
            <person name="Desiro A."/>
            <person name="Na H."/>
            <person name="Sandor L."/>
            <person name="Lipzen A."/>
            <person name="Clum A."/>
            <person name="Barry K."/>
            <person name="Grigoriev I.V."/>
            <person name="Martin F.M."/>
            <person name="Stajich J.E."/>
            <person name="Smith M.E."/>
            <person name="Bonito G."/>
            <person name="Spatafora J.W."/>
        </authorList>
    </citation>
    <scope>NUCLEOTIDE SEQUENCE [LARGE SCALE GENOMIC DNA]</scope>
    <source>
        <strain evidence="1 2">AD002</strain>
    </source>
</reference>
<name>A0A433PL74_9FUNG</name>
<evidence type="ECO:0000313" key="1">
    <source>
        <dbReference type="EMBL" id="RUS18324.1"/>
    </source>
</evidence>
<accession>A0A433PL74</accession>
<organism evidence="1 2">
    <name type="scientific">Jimgerdemannia flammicorona</name>
    <dbReference type="NCBI Taxonomy" id="994334"/>
    <lineage>
        <taxon>Eukaryota</taxon>
        <taxon>Fungi</taxon>
        <taxon>Fungi incertae sedis</taxon>
        <taxon>Mucoromycota</taxon>
        <taxon>Mucoromycotina</taxon>
        <taxon>Endogonomycetes</taxon>
        <taxon>Endogonales</taxon>
        <taxon>Endogonaceae</taxon>
        <taxon>Jimgerdemannia</taxon>
    </lineage>
</organism>
<proteinExistence type="predicted"/>
<dbReference type="Proteomes" id="UP000274822">
    <property type="component" value="Unassembled WGS sequence"/>
</dbReference>
<gene>
    <name evidence="1" type="ORF">BC938DRAFT_476014</name>
</gene>
<comment type="caution">
    <text evidence="1">The sequence shown here is derived from an EMBL/GenBank/DDBJ whole genome shotgun (WGS) entry which is preliminary data.</text>
</comment>
<keyword evidence="2" id="KW-1185">Reference proteome</keyword>
<dbReference type="AlphaFoldDB" id="A0A433PL74"/>
<sequence length="122" mass="13747">MNIRFRFDKLQIRSNTADTSSFVSPRAFLTNFSAVIAYFGDVDSVECTYPHFLDNLRDTILESPPFPKIGVGLTEFGTSATPASADEVIFRRHHPGTSRKPHSPINIEIPSREGRLLVWVPR</sequence>
<protein>
    <submittedName>
        <fullName evidence="1">Uncharacterized protein</fullName>
    </submittedName>
</protein>
<evidence type="ECO:0000313" key="2">
    <source>
        <dbReference type="Proteomes" id="UP000274822"/>
    </source>
</evidence>